<organism evidence="2 3">
    <name type="scientific">Nocardiopsis composta</name>
    <dbReference type="NCBI Taxonomy" id="157465"/>
    <lineage>
        <taxon>Bacteria</taxon>
        <taxon>Bacillati</taxon>
        <taxon>Actinomycetota</taxon>
        <taxon>Actinomycetes</taxon>
        <taxon>Streptosporangiales</taxon>
        <taxon>Nocardiopsidaceae</taxon>
        <taxon>Nocardiopsis</taxon>
    </lineage>
</organism>
<keyword evidence="1" id="KW-0812">Transmembrane</keyword>
<comment type="caution">
    <text evidence="2">The sequence shown here is derived from an EMBL/GenBank/DDBJ whole genome shotgun (WGS) entry which is preliminary data.</text>
</comment>
<evidence type="ECO:0000256" key="1">
    <source>
        <dbReference type="SAM" id="Phobius"/>
    </source>
</evidence>
<keyword evidence="1" id="KW-1133">Transmembrane helix</keyword>
<dbReference type="AlphaFoldDB" id="A0A7W8VFU8"/>
<sequence length="63" mass="6283">MLSLALLLAGAALVAAALADRLPRLRPAAARLTLRLTEAGRAALTTVGGSAMIVALFLALSGV</sequence>
<dbReference type="RefSeq" id="WP_184396061.1">
    <property type="nucleotide sequence ID" value="NZ_BAAAJD010000028.1"/>
</dbReference>
<proteinExistence type="predicted"/>
<gene>
    <name evidence="2" type="ORF">HDA36_005005</name>
</gene>
<dbReference type="Proteomes" id="UP000572635">
    <property type="component" value="Unassembled WGS sequence"/>
</dbReference>
<protein>
    <submittedName>
        <fullName evidence="2">Uncharacterized protein</fullName>
    </submittedName>
</protein>
<keyword evidence="1" id="KW-0472">Membrane</keyword>
<feature type="transmembrane region" description="Helical" evidence="1">
    <location>
        <begin position="43"/>
        <end position="60"/>
    </location>
</feature>
<reference evidence="2 3" key="1">
    <citation type="submission" date="2020-08" db="EMBL/GenBank/DDBJ databases">
        <title>Sequencing the genomes of 1000 actinobacteria strains.</title>
        <authorList>
            <person name="Klenk H.-P."/>
        </authorList>
    </citation>
    <scope>NUCLEOTIDE SEQUENCE [LARGE SCALE GENOMIC DNA]</scope>
    <source>
        <strain evidence="2 3">DSM 44551</strain>
    </source>
</reference>
<dbReference type="EMBL" id="JACHDB010000001">
    <property type="protein sequence ID" value="MBB5434921.1"/>
    <property type="molecule type" value="Genomic_DNA"/>
</dbReference>
<keyword evidence="3" id="KW-1185">Reference proteome</keyword>
<evidence type="ECO:0000313" key="2">
    <source>
        <dbReference type="EMBL" id="MBB5434921.1"/>
    </source>
</evidence>
<accession>A0A7W8VFU8</accession>
<name>A0A7W8VFU8_9ACTN</name>
<evidence type="ECO:0000313" key="3">
    <source>
        <dbReference type="Proteomes" id="UP000572635"/>
    </source>
</evidence>